<sequence>MMDRDPLSPETEALWRKLWELWQDNDEDDVILDSSRIEEIEDEIPELEGKVRTALAYLQRARYIQYRTGVGEEGLEPIVYDVYEPR</sequence>
<protein>
    <recommendedName>
        <fullName evidence="3">ArsR family transcriptional regulator</fullName>
    </recommendedName>
</protein>
<evidence type="ECO:0008006" key="3">
    <source>
        <dbReference type="Google" id="ProtNLM"/>
    </source>
</evidence>
<dbReference type="Proteomes" id="UP000006637">
    <property type="component" value="Chromosome"/>
</dbReference>
<name>Q1AWZ1_RUBXD</name>
<evidence type="ECO:0000313" key="2">
    <source>
        <dbReference type="Proteomes" id="UP000006637"/>
    </source>
</evidence>
<dbReference type="STRING" id="266117.Rxyl_1121"/>
<reference evidence="1 2" key="1">
    <citation type="submission" date="2006-06" db="EMBL/GenBank/DDBJ databases">
        <title>Complete sequence of Rubrobacter xylanophilus DSM 9941.</title>
        <authorList>
            <consortium name="US DOE Joint Genome Institute"/>
            <person name="Copeland A."/>
            <person name="Lucas S."/>
            <person name="Lapidus A."/>
            <person name="Barry K."/>
            <person name="Detter J.C."/>
            <person name="Glavina del Rio T."/>
            <person name="Hammon N."/>
            <person name="Israni S."/>
            <person name="Dalin E."/>
            <person name="Tice H."/>
            <person name="Pitluck S."/>
            <person name="Munk A.C."/>
            <person name="Brettin T."/>
            <person name="Bruce D."/>
            <person name="Han C."/>
            <person name="Tapia R."/>
            <person name="Gilna P."/>
            <person name="Schmutz J."/>
            <person name="Larimer F."/>
            <person name="Land M."/>
            <person name="Hauser L."/>
            <person name="Kyrpides N."/>
            <person name="Lykidis A."/>
            <person name="da Costa M.S."/>
            <person name="Rainey F.A."/>
            <person name="Empadinhas N."/>
            <person name="Jolivet E."/>
            <person name="Battista J.R."/>
            <person name="Richardson P."/>
        </authorList>
    </citation>
    <scope>NUCLEOTIDE SEQUENCE [LARGE SCALE GENOMIC DNA]</scope>
    <source>
        <strain evidence="2">DSM 9941 / NBRC 16129 / PRD-1</strain>
    </source>
</reference>
<gene>
    <name evidence="1" type="ordered locus">Rxyl_1121</name>
</gene>
<keyword evidence="2" id="KW-1185">Reference proteome</keyword>
<organism evidence="1 2">
    <name type="scientific">Rubrobacter xylanophilus (strain DSM 9941 / JCM 11954 / NBRC 16129 / PRD-1)</name>
    <dbReference type="NCBI Taxonomy" id="266117"/>
    <lineage>
        <taxon>Bacteria</taxon>
        <taxon>Bacillati</taxon>
        <taxon>Actinomycetota</taxon>
        <taxon>Rubrobacteria</taxon>
        <taxon>Rubrobacterales</taxon>
        <taxon>Rubrobacteraceae</taxon>
        <taxon>Rubrobacter</taxon>
    </lineage>
</organism>
<evidence type="ECO:0000313" key="1">
    <source>
        <dbReference type="EMBL" id="ABG04087.1"/>
    </source>
</evidence>
<dbReference type="KEGG" id="rxy:Rxyl_1121"/>
<dbReference type="RefSeq" id="WP_011564105.1">
    <property type="nucleotide sequence ID" value="NC_008148.1"/>
</dbReference>
<dbReference type="EMBL" id="CP000386">
    <property type="protein sequence ID" value="ABG04087.1"/>
    <property type="molecule type" value="Genomic_DNA"/>
</dbReference>
<dbReference type="AlphaFoldDB" id="Q1AWZ1"/>
<proteinExistence type="predicted"/>
<dbReference type="HOGENOM" id="CLU_2495958_0_0_11"/>
<accession>Q1AWZ1</accession>